<name>A0A2P2QLN4_RHIMU</name>
<organism evidence="1">
    <name type="scientific">Rhizophora mucronata</name>
    <name type="common">Asiatic mangrove</name>
    <dbReference type="NCBI Taxonomy" id="61149"/>
    <lineage>
        <taxon>Eukaryota</taxon>
        <taxon>Viridiplantae</taxon>
        <taxon>Streptophyta</taxon>
        <taxon>Embryophyta</taxon>
        <taxon>Tracheophyta</taxon>
        <taxon>Spermatophyta</taxon>
        <taxon>Magnoliopsida</taxon>
        <taxon>eudicotyledons</taxon>
        <taxon>Gunneridae</taxon>
        <taxon>Pentapetalae</taxon>
        <taxon>rosids</taxon>
        <taxon>fabids</taxon>
        <taxon>Malpighiales</taxon>
        <taxon>Rhizophoraceae</taxon>
        <taxon>Rhizophora</taxon>
    </lineage>
</organism>
<protein>
    <submittedName>
        <fullName evidence="1">Uncharacterized protein</fullName>
    </submittedName>
</protein>
<sequence length="107" mass="12178">MSASQVRRCKFIWNIPFGKKILHDRDDCALHSTRNQLYDLFTNNAFIGGNSTGYCSNVDLADIKVIRIHNLADSLQPISLNEKKESPGYNSCFEKSIAVKDKEQQKQ</sequence>
<evidence type="ECO:0000313" key="1">
    <source>
        <dbReference type="EMBL" id="MBX67920.1"/>
    </source>
</evidence>
<accession>A0A2P2QLN4</accession>
<dbReference type="EMBL" id="GGEC01087436">
    <property type="protein sequence ID" value="MBX67920.1"/>
    <property type="molecule type" value="Transcribed_RNA"/>
</dbReference>
<dbReference type="AlphaFoldDB" id="A0A2P2QLN4"/>
<proteinExistence type="predicted"/>
<reference evidence="1" key="1">
    <citation type="submission" date="2018-02" db="EMBL/GenBank/DDBJ databases">
        <title>Rhizophora mucronata_Transcriptome.</title>
        <authorList>
            <person name="Meera S.P."/>
            <person name="Sreeshan A."/>
            <person name="Augustine A."/>
        </authorList>
    </citation>
    <scope>NUCLEOTIDE SEQUENCE</scope>
    <source>
        <tissue evidence="1">Leaf</tissue>
    </source>
</reference>